<protein>
    <submittedName>
        <fullName evidence="3">DUF5709 domain-containing protein</fullName>
    </submittedName>
</protein>
<feature type="domain" description="DUF5709" evidence="2">
    <location>
        <begin position="94"/>
        <end position="142"/>
    </location>
</feature>
<reference evidence="4" key="1">
    <citation type="journal article" date="2019" name="Int. J. Syst. Evol. Microbiol.">
        <title>The Global Catalogue of Microorganisms (GCM) 10K type strain sequencing project: providing services to taxonomists for standard genome sequencing and annotation.</title>
        <authorList>
            <consortium name="The Broad Institute Genomics Platform"/>
            <consortium name="The Broad Institute Genome Sequencing Center for Infectious Disease"/>
            <person name="Wu L."/>
            <person name="Ma J."/>
        </authorList>
    </citation>
    <scope>NUCLEOTIDE SEQUENCE [LARGE SCALE GENOMIC DNA]</scope>
    <source>
        <strain evidence="4">JCM 12165</strain>
    </source>
</reference>
<dbReference type="EMBL" id="JBHUCP010000007">
    <property type="protein sequence ID" value="MFD1530192.1"/>
    <property type="molecule type" value="Genomic_DNA"/>
</dbReference>
<evidence type="ECO:0000259" key="2">
    <source>
        <dbReference type="Pfam" id="PF18970"/>
    </source>
</evidence>
<dbReference type="Proteomes" id="UP001597145">
    <property type="component" value="Unassembled WGS sequence"/>
</dbReference>
<accession>A0ABW4FIQ8</accession>
<feature type="region of interest" description="Disordered" evidence="1">
    <location>
        <begin position="1"/>
        <end position="95"/>
    </location>
</feature>
<evidence type="ECO:0000313" key="4">
    <source>
        <dbReference type="Proteomes" id="UP001597145"/>
    </source>
</evidence>
<dbReference type="Pfam" id="PF18970">
    <property type="entry name" value="DUF5709"/>
    <property type="match status" value="1"/>
</dbReference>
<dbReference type="InterPro" id="IPR043763">
    <property type="entry name" value="DUF5709"/>
</dbReference>
<feature type="compositionally biased region" description="Basic and acidic residues" evidence="1">
    <location>
        <begin position="59"/>
        <end position="70"/>
    </location>
</feature>
<gene>
    <name evidence="3" type="ORF">ACFSCY_12135</name>
</gene>
<feature type="compositionally biased region" description="Acidic residues" evidence="1">
    <location>
        <begin position="71"/>
        <end position="95"/>
    </location>
</feature>
<keyword evidence="4" id="KW-1185">Reference proteome</keyword>
<organism evidence="3 4">
    <name type="scientific">Pseudonocardia aurantiaca</name>
    <dbReference type="NCBI Taxonomy" id="75290"/>
    <lineage>
        <taxon>Bacteria</taxon>
        <taxon>Bacillati</taxon>
        <taxon>Actinomycetota</taxon>
        <taxon>Actinomycetes</taxon>
        <taxon>Pseudonocardiales</taxon>
        <taxon>Pseudonocardiaceae</taxon>
        <taxon>Pseudonocardia</taxon>
    </lineage>
</organism>
<evidence type="ECO:0000313" key="3">
    <source>
        <dbReference type="EMBL" id="MFD1530192.1"/>
    </source>
</evidence>
<evidence type="ECO:0000256" key="1">
    <source>
        <dbReference type="SAM" id="MobiDB-lite"/>
    </source>
</evidence>
<comment type="caution">
    <text evidence="3">The sequence shown here is derived from an EMBL/GenBank/DDBJ whole genome shotgun (WGS) entry which is preliminary data.</text>
</comment>
<feature type="compositionally biased region" description="Acidic residues" evidence="1">
    <location>
        <begin position="7"/>
        <end position="21"/>
    </location>
</feature>
<sequence>MDPENRIDEDDSGLLEPEDSLDDRGVGDVLDEGYSPRERPLAVDDWGTTADEEAAGEPLDARLAREQREDGDYDGDYDGLGDSSDTDGELFDDEVGDVRAGRLVASDQGGTFDTDGELYATDVGIDGAASSAEEAAVHLVAEESPLEDD</sequence>
<name>A0ABW4FIQ8_9PSEU</name>
<dbReference type="RefSeq" id="WP_343976974.1">
    <property type="nucleotide sequence ID" value="NZ_BAAAJG010000008.1"/>
</dbReference>
<proteinExistence type="predicted"/>